<keyword evidence="12" id="KW-0966">Cell projection</keyword>
<dbReference type="GO" id="GO:0005874">
    <property type="term" value="C:microtubule"/>
    <property type="evidence" value="ECO:0007669"/>
    <property type="project" value="UniProtKB-KW"/>
</dbReference>
<evidence type="ECO:0000256" key="6">
    <source>
        <dbReference type="ARBA" id="ARBA00022840"/>
    </source>
</evidence>
<accession>A0A482X7S1</accession>
<dbReference type="EMBL" id="QKKF02016401">
    <property type="protein sequence ID" value="RZF41726.1"/>
    <property type="molecule type" value="Genomic_DNA"/>
</dbReference>
<comment type="caution">
    <text evidence="14">The sequence shown here is derived from an EMBL/GenBank/DDBJ whole genome shotgun (WGS) entry which is preliminary data.</text>
</comment>
<keyword evidence="15" id="KW-1185">Reference proteome</keyword>
<evidence type="ECO:0000259" key="13">
    <source>
        <dbReference type="Pfam" id="PF08393"/>
    </source>
</evidence>
<dbReference type="SMR" id="A0A482X7S1"/>
<sequence>MPIIMTLGNPGMKDRHWELISEIVGFPVRADAELTLAKIIDLGLEEYIPKFEVISDSATKENNLERALNKMMSEWQDMEFTFHPYRDSGTFILSAVDDIQLLLDDHIVKTQTMKNSPYIKPFEAIILSWEQKLILLQEILDEWLKVQSTWMYLEPIFSSPDIQQQMPEEGRRFSAVDKGLASCGAWACFDEFNRIDLEVLSVVAQQILTIQRGINSGNPKLMFEGTELTLDRTCAVFITMNPGYAGRSELPDNLKVNYDFFIIFSESTSYEDSYCKFIFVIL</sequence>
<dbReference type="GO" id="GO:0005524">
    <property type="term" value="F:ATP binding"/>
    <property type="evidence" value="ECO:0007669"/>
    <property type="project" value="UniProtKB-KW"/>
</dbReference>
<evidence type="ECO:0000256" key="8">
    <source>
        <dbReference type="ARBA" id="ARBA00023054"/>
    </source>
</evidence>
<keyword evidence="5" id="KW-0547">Nucleotide-binding</keyword>
<feature type="domain" description="Dynein heavy chain linker" evidence="13">
    <location>
        <begin position="1"/>
        <end position="182"/>
    </location>
</feature>
<dbReference type="Gene3D" id="1.10.287.2620">
    <property type="match status" value="1"/>
</dbReference>
<evidence type="ECO:0000256" key="12">
    <source>
        <dbReference type="ARBA" id="ARBA00023273"/>
    </source>
</evidence>
<reference evidence="14 15" key="1">
    <citation type="journal article" date="2017" name="Gigascience">
        <title>Genome sequence of the small brown planthopper, Laodelphax striatellus.</title>
        <authorList>
            <person name="Zhu J."/>
            <person name="Jiang F."/>
            <person name="Wang X."/>
            <person name="Yang P."/>
            <person name="Bao Y."/>
            <person name="Zhao W."/>
            <person name="Wang W."/>
            <person name="Lu H."/>
            <person name="Wang Q."/>
            <person name="Cui N."/>
            <person name="Li J."/>
            <person name="Chen X."/>
            <person name="Luo L."/>
            <person name="Yu J."/>
            <person name="Kang L."/>
            <person name="Cui F."/>
        </authorList>
    </citation>
    <scope>NUCLEOTIDE SEQUENCE [LARGE SCALE GENOMIC DNA]</scope>
    <source>
        <strain evidence="14">Lst14</strain>
    </source>
</reference>
<keyword evidence="10" id="KW-0505">Motor protein</keyword>
<evidence type="ECO:0000256" key="7">
    <source>
        <dbReference type="ARBA" id="ARBA00023017"/>
    </source>
</evidence>
<dbReference type="InterPro" id="IPR042222">
    <property type="entry name" value="Dynein_2_N"/>
</dbReference>
<dbReference type="PANTHER" id="PTHR45703">
    <property type="entry name" value="DYNEIN HEAVY CHAIN"/>
    <property type="match status" value="1"/>
</dbReference>
<dbReference type="InParanoid" id="A0A482X7S1"/>
<evidence type="ECO:0000256" key="2">
    <source>
        <dbReference type="ARBA" id="ARBA00008887"/>
    </source>
</evidence>
<comment type="subcellular location">
    <subcellularLocation>
        <location evidence="1">Cytoplasm</location>
        <location evidence="1">Cytoskeleton</location>
        <location evidence="1">Cilium axoneme</location>
    </subcellularLocation>
</comment>
<dbReference type="InterPro" id="IPR026983">
    <property type="entry name" value="DHC"/>
</dbReference>
<dbReference type="GO" id="GO:0051959">
    <property type="term" value="F:dynein light intermediate chain binding"/>
    <property type="evidence" value="ECO:0007669"/>
    <property type="project" value="InterPro"/>
</dbReference>
<keyword evidence="4" id="KW-0493">Microtubule</keyword>
<gene>
    <name evidence="14" type="ORF">LSTR_LSTR015156</name>
</gene>
<evidence type="ECO:0000256" key="11">
    <source>
        <dbReference type="ARBA" id="ARBA00023212"/>
    </source>
</evidence>
<dbReference type="Proteomes" id="UP000291343">
    <property type="component" value="Unassembled WGS sequence"/>
</dbReference>
<evidence type="ECO:0000313" key="15">
    <source>
        <dbReference type="Proteomes" id="UP000291343"/>
    </source>
</evidence>
<protein>
    <recommendedName>
        <fullName evidence="13">Dynein heavy chain linker domain-containing protein</fullName>
    </recommendedName>
</protein>
<dbReference type="PANTHER" id="PTHR45703:SF1">
    <property type="entry name" value="DYNEINS HEAVY CHAIN"/>
    <property type="match status" value="1"/>
</dbReference>
<dbReference type="AlphaFoldDB" id="A0A482X7S1"/>
<name>A0A482X7S1_LAOST</name>
<dbReference type="Gene3D" id="1.20.140.100">
    <property type="entry name" value="Dynein heavy chain, N-terminal domain 2"/>
    <property type="match status" value="1"/>
</dbReference>
<dbReference type="Pfam" id="PF08393">
    <property type="entry name" value="DHC_N2"/>
    <property type="match status" value="1"/>
</dbReference>
<dbReference type="GO" id="GO:0045505">
    <property type="term" value="F:dynein intermediate chain binding"/>
    <property type="evidence" value="ECO:0007669"/>
    <property type="project" value="InterPro"/>
</dbReference>
<keyword evidence="7" id="KW-0243">Dynein</keyword>
<dbReference type="STRING" id="195883.A0A482X7S1"/>
<comment type="similarity">
    <text evidence="2">Belongs to the dynein heavy chain family.</text>
</comment>
<keyword evidence="6" id="KW-0067">ATP-binding</keyword>
<organism evidence="14 15">
    <name type="scientific">Laodelphax striatellus</name>
    <name type="common">Small brown planthopper</name>
    <name type="synonym">Delphax striatella</name>
    <dbReference type="NCBI Taxonomy" id="195883"/>
    <lineage>
        <taxon>Eukaryota</taxon>
        <taxon>Metazoa</taxon>
        <taxon>Ecdysozoa</taxon>
        <taxon>Arthropoda</taxon>
        <taxon>Hexapoda</taxon>
        <taxon>Insecta</taxon>
        <taxon>Pterygota</taxon>
        <taxon>Neoptera</taxon>
        <taxon>Paraneoptera</taxon>
        <taxon>Hemiptera</taxon>
        <taxon>Auchenorrhyncha</taxon>
        <taxon>Fulgoroidea</taxon>
        <taxon>Delphacidae</taxon>
        <taxon>Criomorphinae</taxon>
        <taxon>Laodelphax</taxon>
    </lineage>
</organism>
<evidence type="ECO:0000256" key="1">
    <source>
        <dbReference type="ARBA" id="ARBA00004430"/>
    </source>
</evidence>
<keyword evidence="8" id="KW-0175">Coiled coil</keyword>
<keyword evidence="9" id="KW-0969">Cilium</keyword>
<dbReference type="FunFam" id="1.10.287.2620:FF:000002">
    <property type="entry name" value="Dynein heavy chain 2, axonemal"/>
    <property type="match status" value="1"/>
</dbReference>
<dbReference type="GO" id="GO:0030286">
    <property type="term" value="C:dynein complex"/>
    <property type="evidence" value="ECO:0007669"/>
    <property type="project" value="UniProtKB-KW"/>
</dbReference>
<dbReference type="GO" id="GO:0005930">
    <property type="term" value="C:axoneme"/>
    <property type="evidence" value="ECO:0007669"/>
    <property type="project" value="UniProtKB-SubCell"/>
</dbReference>
<proteinExistence type="inferred from homology"/>
<evidence type="ECO:0000256" key="9">
    <source>
        <dbReference type="ARBA" id="ARBA00023069"/>
    </source>
</evidence>
<dbReference type="InterPro" id="IPR013602">
    <property type="entry name" value="Dynein_heavy_linker"/>
</dbReference>
<evidence type="ECO:0000256" key="5">
    <source>
        <dbReference type="ARBA" id="ARBA00022741"/>
    </source>
</evidence>
<evidence type="ECO:0000256" key="4">
    <source>
        <dbReference type="ARBA" id="ARBA00022701"/>
    </source>
</evidence>
<evidence type="ECO:0000313" key="14">
    <source>
        <dbReference type="EMBL" id="RZF41726.1"/>
    </source>
</evidence>
<keyword evidence="11" id="KW-0206">Cytoskeleton</keyword>
<evidence type="ECO:0000256" key="10">
    <source>
        <dbReference type="ARBA" id="ARBA00023175"/>
    </source>
</evidence>
<dbReference type="OrthoDB" id="447173at2759"/>
<keyword evidence="3" id="KW-0963">Cytoplasm</keyword>
<evidence type="ECO:0000256" key="3">
    <source>
        <dbReference type="ARBA" id="ARBA00022490"/>
    </source>
</evidence>
<dbReference type="GO" id="GO:0007018">
    <property type="term" value="P:microtubule-based movement"/>
    <property type="evidence" value="ECO:0007669"/>
    <property type="project" value="InterPro"/>
</dbReference>
<dbReference type="FunFam" id="1.20.140.100:FF:000001">
    <property type="entry name" value="dynein heavy chain 17, axonemal"/>
    <property type="match status" value="1"/>
</dbReference>